<feature type="region of interest" description="Disordered" evidence="1">
    <location>
        <begin position="367"/>
        <end position="406"/>
    </location>
</feature>
<feature type="region of interest" description="Disordered" evidence="1">
    <location>
        <begin position="835"/>
        <end position="876"/>
    </location>
</feature>
<reference evidence="2 3" key="1">
    <citation type="journal article" date="2008" name="Nature">
        <title>The Phaeodactylum genome reveals the evolutionary history of diatom genomes.</title>
        <authorList>
            <person name="Bowler C."/>
            <person name="Allen A.E."/>
            <person name="Badger J.H."/>
            <person name="Grimwood J."/>
            <person name="Jabbari K."/>
            <person name="Kuo A."/>
            <person name="Maheswari U."/>
            <person name="Martens C."/>
            <person name="Maumus F."/>
            <person name="Otillar R.P."/>
            <person name="Rayko E."/>
            <person name="Salamov A."/>
            <person name="Vandepoele K."/>
            <person name="Beszteri B."/>
            <person name="Gruber A."/>
            <person name="Heijde M."/>
            <person name="Katinka M."/>
            <person name="Mock T."/>
            <person name="Valentin K."/>
            <person name="Verret F."/>
            <person name="Berges J.A."/>
            <person name="Brownlee C."/>
            <person name="Cadoret J.P."/>
            <person name="Chiovitti A."/>
            <person name="Choi C.J."/>
            <person name="Coesel S."/>
            <person name="De Martino A."/>
            <person name="Detter J.C."/>
            <person name="Durkin C."/>
            <person name="Falciatore A."/>
            <person name="Fournet J."/>
            <person name="Haruta M."/>
            <person name="Huysman M.J."/>
            <person name="Jenkins B.D."/>
            <person name="Jiroutova K."/>
            <person name="Jorgensen R.E."/>
            <person name="Joubert Y."/>
            <person name="Kaplan A."/>
            <person name="Kroger N."/>
            <person name="Kroth P.G."/>
            <person name="La Roche J."/>
            <person name="Lindquist E."/>
            <person name="Lommer M."/>
            <person name="Martin-Jezequel V."/>
            <person name="Lopez P.J."/>
            <person name="Lucas S."/>
            <person name="Mangogna M."/>
            <person name="McGinnis K."/>
            <person name="Medlin L.K."/>
            <person name="Montsant A."/>
            <person name="Oudot-Le Secq M.P."/>
            <person name="Napoli C."/>
            <person name="Obornik M."/>
            <person name="Parker M.S."/>
            <person name="Petit J.L."/>
            <person name="Porcel B.M."/>
            <person name="Poulsen N."/>
            <person name="Robison M."/>
            <person name="Rychlewski L."/>
            <person name="Rynearson T.A."/>
            <person name="Schmutz J."/>
            <person name="Shapiro H."/>
            <person name="Siaut M."/>
            <person name="Stanley M."/>
            <person name="Sussman M.R."/>
            <person name="Taylor A.R."/>
            <person name="Vardi A."/>
            <person name="von Dassow P."/>
            <person name="Vyverman W."/>
            <person name="Willis A."/>
            <person name="Wyrwicz L.S."/>
            <person name="Rokhsar D.S."/>
            <person name="Weissenbach J."/>
            <person name="Armbrust E.V."/>
            <person name="Green B.R."/>
            <person name="Van de Peer Y."/>
            <person name="Grigoriev I.V."/>
        </authorList>
    </citation>
    <scope>NUCLEOTIDE SEQUENCE [LARGE SCALE GENOMIC DNA]</scope>
    <source>
        <strain evidence="2 3">CCAP 1055/1</strain>
    </source>
</reference>
<proteinExistence type="predicted"/>
<dbReference type="RefSeq" id="XP_002183649.1">
    <property type="nucleotide sequence ID" value="XM_002183613.1"/>
</dbReference>
<protein>
    <submittedName>
        <fullName evidence="2">Uncharacterized protein</fullName>
    </submittedName>
</protein>
<dbReference type="Proteomes" id="UP000000759">
    <property type="component" value="Chromosome 20"/>
</dbReference>
<sequence>METVKPSEMKRREAEKKHVYSASGAPLGTISSPPRTTVSTPPLGLKTTIVFSGTGVPIDTRLESPPELPPAKTGTSPNTRPPLPRKRSKRSQRSKGKSRDKNTSSTPTILCWLIQRGKYEDATERLHETPQEASIWWVERPPGDDAAVSRALPIHLACRKLAEETDEAARARLGDFLSHLLLIYPQGARMRDDGHVDRTRIEDSLLFCNSSNNSNNNSIRSARRTAIPVTGRLPVHDAVAGGVDEETLALFLTVYPESIYSVDERRLSLSELNRLATNDPNIQGVLDLGYEDWKSAYESSPLSGRSASKMDDLVSCASEARNADISASTPICLLVDEGDELFPDNVSALTTPDELLPSGNNVWGIDRHGDKIEDKDKEEVSSEHDVVEEAKHETKPEQNSPSSDPAPIVTWEQIEERALALERVLGEMKTKNYDLHEKIQVLSKDQGREIILRVDRSQKTDLYGMVDVLQHQNFALDQNIYKTETLLHYSVFPSDEESVGRQRRRGEIARMLGWLDVEENDKSSTIEDSSDEEKVNDTTLQQIYNELHESYDQQKAAIKQFGFVFEKLGINRFVDEDNASADTVPRSVVSNLTVNSDDWSFGSDHCDDVSRPERSRNVLREVEIEWPEDSVDACQVSDNLSTIFRHAAAITEENEDCLMPTSSGGHNFGVDNLSQILRSAAAKETRRKKVKRMKPVSQELTIPALMPEGGAKMLPAIAGSLQHTKSIGSFRSASKSSLKQSFFTSTTKIYEVPSVLPEAPVKSPSLKSTISAERSCHVASACISDPIRPRSIKSSEDPKRSDSESKGSGGGFRRQQRRPSLMDGVTALAEKGRLHTREHNDQQSQSPSHLQSDVTDLLTPDGDKNGTDNDHCEHDELKLSDRKPPIVSFNTVSIRVYDRILSDNPAAASGPSLGIGWVFVPQDVKSVDDFEILREPMRAPERLLLTRQEREQVFFDLGYTQKDVAVNVRELNKLRSQRRRTIVNLGSTRVEETVEVAKRKLKSILRLKRSSPLETSAKNLLSSTSTNSTTSSSKDKEKLTSAIEQSTSKPLQLAINPI</sequence>
<dbReference type="InParanoid" id="B7G9K1"/>
<feature type="region of interest" description="Disordered" evidence="1">
    <location>
        <begin position="787"/>
        <end position="821"/>
    </location>
</feature>
<dbReference type="eggNOG" id="ENOG502STWC">
    <property type="taxonomic scope" value="Eukaryota"/>
</dbReference>
<dbReference type="PaxDb" id="2850-Phatr49122"/>
<feature type="compositionally biased region" description="Basic and acidic residues" evidence="1">
    <location>
        <begin position="367"/>
        <end position="396"/>
    </location>
</feature>
<feature type="compositionally biased region" description="Polar residues" evidence="1">
    <location>
        <begin position="842"/>
        <end position="854"/>
    </location>
</feature>
<dbReference type="KEGG" id="pti:PHATRDRAFT_49122"/>
<reference evidence="3" key="2">
    <citation type="submission" date="2008-08" db="EMBL/GenBank/DDBJ databases">
        <authorList>
            <consortium name="Diatom Consortium"/>
            <person name="Grigoriev I."/>
            <person name="Grimwood J."/>
            <person name="Kuo A."/>
            <person name="Otillar R.P."/>
            <person name="Salamov A."/>
            <person name="Detter J.C."/>
            <person name="Lindquist E."/>
            <person name="Shapiro H."/>
            <person name="Lucas S."/>
            <person name="Glavina del Rio T."/>
            <person name="Pitluck S."/>
            <person name="Rokhsar D."/>
            <person name="Bowler C."/>
        </authorList>
    </citation>
    <scope>GENOME REANNOTATION</scope>
    <source>
        <strain evidence="3">CCAP 1055/1</strain>
    </source>
</reference>
<dbReference type="HOGENOM" id="CLU_289774_0_0_1"/>
<feature type="compositionally biased region" description="Basic residues" evidence="1">
    <location>
        <begin position="83"/>
        <end position="96"/>
    </location>
</feature>
<feature type="region of interest" description="Disordered" evidence="1">
    <location>
        <begin position="1016"/>
        <end position="1058"/>
    </location>
</feature>
<feature type="compositionally biased region" description="Basic and acidic residues" evidence="1">
    <location>
        <begin position="793"/>
        <end position="805"/>
    </location>
</feature>
<organism evidence="2 3">
    <name type="scientific">Phaeodactylum tricornutum (strain CCAP 1055/1)</name>
    <dbReference type="NCBI Taxonomy" id="556484"/>
    <lineage>
        <taxon>Eukaryota</taxon>
        <taxon>Sar</taxon>
        <taxon>Stramenopiles</taxon>
        <taxon>Ochrophyta</taxon>
        <taxon>Bacillariophyta</taxon>
        <taxon>Bacillariophyceae</taxon>
        <taxon>Bacillariophycidae</taxon>
        <taxon>Naviculales</taxon>
        <taxon>Phaeodactylaceae</taxon>
        <taxon>Phaeodactylum</taxon>
    </lineage>
</organism>
<evidence type="ECO:0000256" key="1">
    <source>
        <dbReference type="SAM" id="MobiDB-lite"/>
    </source>
</evidence>
<feature type="compositionally biased region" description="Basic and acidic residues" evidence="1">
    <location>
        <begin position="861"/>
        <end position="876"/>
    </location>
</feature>
<feature type="compositionally biased region" description="Low complexity" evidence="1">
    <location>
        <begin position="29"/>
        <end position="42"/>
    </location>
</feature>
<accession>B7G9K1</accession>
<dbReference type="GeneID" id="7195203"/>
<evidence type="ECO:0000313" key="3">
    <source>
        <dbReference type="Proteomes" id="UP000000759"/>
    </source>
</evidence>
<dbReference type="EMBL" id="CM000622">
    <property type="protein sequence ID" value="EEC44831.1"/>
    <property type="molecule type" value="Genomic_DNA"/>
</dbReference>
<feature type="region of interest" description="Disordered" evidence="1">
    <location>
        <begin position="1"/>
        <end position="105"/>
    </location>
</feature>
<evidence type="ECO:0000313" key="2">
    <source>
        <dbReference type="EMBL" id="EEC44831.1"/>
    </source>
</evidence>
<feature type="compositionally biased region" description="Basic and acidic residues" evidence="1">
    <location>
        <begin position="1"/>
        <end position="18"/>
    </location>
</feature>
<dbReference type="AlphaFoldDB" id="B7G9K1"/>
<keyword evidence="3" id="KW-1185">Reference proteome</keyword>
<name>B7G9K1_PHATC</name>
<feature type="compositionally biased region" description="Low complexity" evidence="1">
    <location>
        <begin position="1016"/>
        <end position="1032"/>
    </location>
</feature>
<gene>
    <name evidence="2" type="ORF">PHATRDRAFT_49122</name>
</gene>